<evidence type="ECO:0000313" key="1">
    <source>
        <dbReference type="EMBL" id="EYB97990.1"/>
    </source>
</evidence>
<name>A0A016T5L3_9BILA</name>
<accession>A0A016T5L3</accession>
<proteinExistence type="predicted"/>
<dbReference type="AlphaFoldDB" id="A0A016T5L3"/>
<sequence>MSIQDGQSRGWIHEINDDGLKLLVERDPQKVHMSQGRTLGVMVERRQALGKLEKVKKMNHFVPYELKA</sequence>
<comment type="caution">
    <text evidence="1">The sequence shown here is derived from an EMBL/GenBank/DDBJ whole genome shotgun (WGS) entry which is preliminary data.</text>
</comment>
<keyword evidence="2" id="KW-1185">Reference proteome</keyword>
<dbReference type="EMBL" id="JARK01001471">
    <property type="protein sequence ID" value="EYB97990.1"/>
    <property type="molecule type" value="Genomic_DNA"/>
</dbReference>
<reference evidence="2" key="1">
    <citation type="journal article" date="2015" name="Nat. Genet.">
        <title>The genome and transcriptome of the zoonotic hookworm Ancylostoma ceylanicum identify infection-specific gene families.</title>
        <authorList>
            <person name="Schwarz E.M."/>
            <person name="Hu Y."/>
            <person name="Antoshechkin I."/>
            <person name="Miller M.M."/>
            <person name="Sternberg P.W."/>
            <person name="Aroian R.V."/>
        </authorList>
    </citation>
    <scope>NUCLEOTIDE SEQUENCE</scope>
    <source>
        <strain evidence="2">HY135</strain>
    </source>
</reference>
<dbReference type="Proteomes" id="UP000024635">
    <property type="component" value="Unassembled WGS sequence"/>
</dbReference>
<gene>
    <name evidence="1" type="primary">Acey_s0135.g1934</name>
    <name evidence="1" type="ORF">Y032_0135g1934</name>
</gene>
<evidence type="ECO:0000313" key="2">
    <source>
        <dbReference type="Proteomes" id="UP000024635"/>
    </source>
</evidence>
<organism evidence="1 2">
    <name type="scientific">Ancylostoma ceylanicum</name>
    <dbReference type="NCBI Taxonomy" id="53326"/>
    <lineage>
        <taxon>Eukaryota</taxon>
        <taxon>Metazoa</taxon>
        <taxon>Ecdysozoa</taxon>
        <taxon>Nematoda</taxon>
        <taxon>Chromadorea</taxon>
        <taxon>Rhabditida</taxon>
        <taxon>Rhabditina</taxon>
        <taxon>Rhabditomorpha</taxon>
        <taxon>Strongyloidea</taxon>
        <taxon>Ancylostomatidae</taxon>
        <taxon>Ancylostomatinae</taxon>
        <taxon>Ancylostoma</taxon>
    </lineage>
</organism>
<protein>
    <submittedName>
        <fullName evidence="1">Uncharacterized protein</fullName>
    </submittedName>
</protein>